<evidence type="ECO:0000256" key="1">
    <source>
        <dbReference type="SAM" id="SignalP"/>
    </source>
</evidence>
<dbReference type="Proteomes" id="UP000198287">
    <property type="component" value="Unassembled WGS sequence"/>
</dbReference>
<dbReference type="OMA" id="FMEICEI"/>
<dbReference type="EMBL" id="LNIX01000003">
    <property type="protein sequence ID" value="OXA58603.1"/>
    <property type="molecule type" value="Genomic_DNA"/>
</dbReference>
<gene>
    <name evidence="2" type="ORF">Fcan01_06735</name>
</gene>
<dbReference type="InterPro" id="IPR036728">
    <property type="entry name" value="PBP_GOBP_sf"/>
</dbReference>
<feature type="signal peptide" evidence="1">
    <location>
        <begin position="1"/>
        <end position="21"/>
    </location>
</feature>
<organism evidence="2 3">
    <name type="scientific">Folsomia candida</name>
    <name type="common">Springtail</name>
    <dbReference type="NCBI Taxonomy" id="158441"/>
    <lineage>
        <taxon>Eukaryota</taxon>
        <taxon>Metazoa</taxon>
        <taxon>Ecdysozoa</taxon>
        <taxon>Arthropoda</taxon>
        <taxon>Hexapoda</taxon>
        <taxon>Collembola</taxon>
        <taxon>Entomobryomorpha</taxon>
        <taxon>Isotomoidea</taxon>
        <taxon>Isotomidae</taxon>
        <taxon>Proisotominae</taxon>
        <taxon>Folsomia</taxon>
    </lineage>
</organism>
<evidence type="ECO:0000313" key="3">
    <source>
        <dbReference type="Proteomes" id="UP000198287"/>
    </source>
</evidence>
<protein>
    <submittedName>
        <fullName evidence="2">Uncharacterized protein</fullName>
    </submittedName>
</protein>
<dbReference type="GO" id="GO:0005549">
    <property type="term" value="F:odorant binding"/>
    <property type="evidence" value="ECO:0007669"/>
    <property type="project" value="InterPro"/>
</dbReference>
<sequence length="179" mass="19973">MYKFAFVLSLVLVVIISATSAGKTDGKKWKGKFKNMTCKGESMNMTSMFVGQKECYAEVVGTGGTTVNPTTVTEENRKEWMKKWKENELCIEVCKWKKQKMLNDDGTYNADGSEKLMKAVLPTSVQAAFKKAVDECASTNGKSFSLDNKCAGYKAFKDCKVKKFMEICEIKKGESAEEV</sequence>
<accession>A0A226ELN7</accession>
<comment type="caution">
    <text evidence="2">The sequence shown here is derived from an EMBL/GenBank/DDBJ whole genome shotgun (WGS) entry which is preliminary data.</text>
</comment>
<proteinExistence type="predicted"/>
<feature type="chain" id="PRO_5012827426" evidence="1">
    <location>
        <begin position="22"/>
        <end position="179"/>
    </location>
</feature>
<evidence type="ECO:0000313" key="2">
    <source>
        <dbReference type="EMBL" id="OXA58603.1"/>
    </source>
</evidence>
<dbReference type="SUPFAM" id="SSF47565">
    <property type="entry name" value="Insect pheromone/odorant-binding proteins"/>
    <property type="match status" value="1"/>
</dbReference>
<keyword evidence="3" id="KW-1185">Reference proteome</keyword>
<reference evidence="2 3" key="1">
    <citation type="submission" date="2015-12" db="EMBL/GenBank/DDBJ databases">
        <title>The genome of Folsomia candida.</title>
        <authorList>
            <person name="Faddeeva A."/>
            <person name="Derks M.F."/>
            <person name="Anvar Y."/>
            <person name="Smit S."/>
            <person name="Van Straalen N."/>
            <person name="Roelofs D."/>
        </authorList>
    </citation>
    <scope>NUCLEOTIDE SEQUENCE [LARGE SCALE GENOMIC DNA]</scope>
    <source>
        <strain evidence="2 3">VU population</strain>
        <tissue evidence="2">Whole body</tissue>
    </source>
</reference>
<dbReference type="Gene3D" id="1.10.238.20">
    <property type="entry name" value="Pheromone/general odorant binding protein domain"/>
    <property type="match status" value="1"/>
</dbReference>
<name>A0A226ELN7_FOLCA</name>
<dbReference type="AlphaFoldDB" id="A0A226ELN7"/>
<keyword evidence="1" id="KW-0732">Signal</keyword>